<dbReference type="RefSeq" id="XP_014562293.1">
    <property type="nucleotide sequence ID" value="XM_014706807.1"/>
</dbReference>
<feature type="transmembrane region" description="Helical" evidence="7">
    <location>
        <begin position="239"/>
        <end position="256"/>
    </location>
</feature>
<feature type="transmembrane region" description="Helical" evidence="7">
    <location>
        <begin position="207"/>
        <end position="227"/>
    </location>
</feature>
<feature type="transmembrane region" description="Helical" evidence="7">
    <location>
        <begin position="308"/>
        <end position="328"/>
    </location>
</feature>
<feature type="transmembrane region" description="Helical" evidence="7">
    <location>
        <begin position="340"/>
        <end position="359"/>
    </location>
</feature>
<feature type="transmembrane region" description="Helical" evidence="7">
    <location>
        <begin position="175"/>
        <end position="195"/>
    </location>
</feature>
<feature type="transmembrane region" description="Helical" evidence="7">
    <location>
        <begin position="15"/>
        <end position="35"/>
    </location>
</feature>
<dbReference type="InterPro" id="IPR020846">
    <property type="entry name" value="MFS_dom"/>
</dbReference>
<protein>
    <recommendedName>
        <fullName evidence="8">Major facilitator superfamily (MFS) profile domain-containing protein</fullName>
    </recommendedName>
</protein>
<evidence type="ECO:0000256" key="3">
    <source>
        <dbReference type="ARBA" id="ARBA00022692"/>
    </source>
</evidence>
<reference evidence="9" key="1">
    <citation type="journal article" date="2013" name="PLoS Genet.">
        <title>Comparative genome structure, secondary metabolite, and effector coding capacity across Cochliobolus pathogens.</title>
        <authorList>
            <person name="Condon B.J."/>
            <person name="Leng Y."/>
            <person name="Wu D."/>
            <person name="Bushley K.E."/>
            <person name="Ohm R.A."/>
            <person name="Otillar R."/>
            <person name="Martin J."/>
            <person name="Schackwitz W."/>
            <person name="Grimwood J."/>
            <person name="MohdZainudin N."/>
            <person name="Xue C."/>
            <person name="Wang R."/>
            <person name="Manning V.A."/>
            <person name="Dhillon B."/>
            <person name="Tu Z.J."/>
            <person name="Steffenson B.J."/>
            <person name="Salamov A."/>
            <person name="Sun H."/>
            <person name="Lowry S."/>
            <person name="LaButti K."/>
            <person name="Han J."/>
            <person name="Copeland A."/>
            <person name="Lindquist E."/>
            <person name="Barry K."/>
            <person name="Schmutz J."/>
            <person name="Baker S.E."/>
            <person name="Ciuffetti L.M."/>
            <person name="Grigoriev I.V."/>
            <person name="Zhong S."/>
            <person name="Turgeon B.G."/>
        </authorList>
    </citation>
    <scope>NUCLEOTIDE SEQUENCE [LARGE SCALE GENOMIC DNA]</scope>
    <source>
        <strain evidence="9">FI3</strain>
    </source>
</reference>
<feature type="domain" description="Major facilitator superfamily (MFS) profile" evidence="8">
    <location>
        <begin position="19"/>
        <end position="466"/>
    </location>
</feature>
<feature type="transmembrane region" description="Helical" evidence="7">
    <location>
        <begin position="440"/>
        <end position="462"/>
    </location>
</feature>
<keyword evidence="4 7" id="KW-1133">Transmembrane helix</keyword>
<dbReference type="InterPro" id="IPR011701">
    <property type="entry name" value="MFS"/>
</dbReference>
<dbReference type="GO" id="GO:0016020">
    <property type="term" value="C:membrane"/>
    <property type="evidence" value="ECO:0007669"/>
    <property type="project" value="UniProtKB-SubCell"/>
</dbReference>
<dbReference type="GeneID" id="26258135"/>
<feature type="transmembrane region" description="Helical" evidence="7">
    <location>
        <begin position="365"/>
        <end position="386"/>
    </location>
</feature>
<dbReference type="PANTHER" id="PTHR42718:SF9">
    <property type="entry name" value="MAJOR FACILITATOR SUPERFAMILY MULTIDRUG TRANSPORTER MFSC"/>
    <property type="match status" value="1"/>
</dbReference>
<dbReference type="InterPro" id="IPR036259">
    <property type="entry name" value="MFS_trans_sf"/>
</dbReference>
<feature type="transmembrane region" description="Helical" evidence="7">
    <location>
        <begin position="110"/>
        <end position="135"/>
    </location>
</feature>
<keyword evidence="5 7" id="KW-0472">Membrane</keyword>
<sequence length="492" mass="52531">MAVLPPYGDVTRPTVAWSVVAVACVANFLDLFQSSMVLFGLPPIQEDLNFTVEEINWVLVAYTVTFATFLLIGGQVADRAGLRTSFLLGTATLTWSNILCAFTPNQSGLLAGRALAGAGAAFTTATGISIISHVFPPGKNREAGLALYVSCGPIGTVFGVIVGALLTASPAGWRSLFWVTVIFAAFAFILGFFMIPRFERPANKPAVDYPGLFAFTAGTAMLVYGLNNAESRGWKSPDIIVTIVLGVLALVAFPIIESKVSNPAIPPTILQDRHVQLPLTIFMFIGGGWVTWFFVATQITLVSLKYKTVLAACYFLPATVCAMIGGAIGNTVVGKGHAKWLIAIGYLVSCGALVPWGFVGPQFGIWYVIVFAMLYLFASPPVSVGAQSIVLGRIDTADHGTASAMMNVMYQFGSSLFLAVVNVVMASTNEGDPLRGYHNGMWTLLGFTAFGAIIYLVLYLPLQTTTTQHIDKREQSPELEAEEGGIVHSAKA</sequence>
<organism evidence="9">
    <name type="scientific">Bipolaris victoriae (strain FI3)</name>
    <name type="common">Victoria blight of oats agent</name>
    <name type="synonym">Cochliobolus victoriae</name>
    <dbReference type="NCBI Taxonomy" id="930091"/>
    <lineage>
        <taxon>Eukaryota</taxon>
        <taxon>Fungi</taxon>
        <taxon>Dikarya</taxon>
        <taxon>Ascomycota</taxon>
        <taxon>Pezizomycotina</taxon>
        <taxon>Dothideomycetes</taxon>
        <taxon>Pleosporomycetidae</taxon>
        <taxon>Pleosporales</taxon>
        <taxon>Pleosporineae</taxon>
        <taxon>Pleosporaceae</taxon>
        <taxon>Bipolaris</taxon>
    </lineage>
</organism>
<feature type="transmembrane region" description="Helical" evidence="7">
    <location>
        <begin position="55"/>
        <end position="74"/>
    </location>
</feature>
<evidence type="ECO:0000256" key="7">
    <source>
        <dbReference type="SAM" id="Phobius"/>
    </source>
</evidence>
<dbReference type="PROSITE" id="PS50850">
    <property type="entry name" value="MFS"/>
    <property type="match status" value="1"/>
</dbReference>
<accession>W7F0D8</accession>
<comment type="subcellular location">
    <subcellularLocation>
        <location evidence="1">Membrane</location>
        <topology evidence="1">Multi-pass membrane protein</topology>
    </subcellularLocation>
</comment>
<feature type="transmembrane region" description="Helical" evidence="7">
    <location>
        <begin position="147"/>
        <end position="169"/>
    </location>
</feature>
<dbReference type="EMBL" id="KI968692">
    <property type="protein sequence ID" value="EUN32659.1"/>
    <property type="molecule type" value="Genomic_DNA"/>
</dbReference>
<dbReference type="GO" id="GO:0022857">
    <property type="term" value="F:transmembrane transporter activity"/>
    <property type="evidence" value="ECO:0007669"/>
    <property type="project" value="InterPro"/>
</dbReference>
<dbReference type="PANTHER" id="PTHR42718">
    <property type="entry name" value="MAJOR FACILITATOR SUPERFAMILY MULTIDRUG TRANSPORTER MFSC"/>
    <property type="match status" value="1"/>
</dbReference>
<feature type="region of interest" description="Disordered" evidence="6">
    <location>
        <begin position="470"/>
        <end position="492"/>
    </location>
</feature>
<dbReference type="Gene3D" id="1.20.1250.20">
    <property type="entry name" value="MFS general substrate transporter like domains"/>
    <property type="match status" value="1"/>
</dbReference>
<name>W7F0D8_BIPV3</name>
<dbReference type="Pfam" id="PF07690">
    <property type="entry name" value="MFS_1"/>
    <property type="match status" value="1"/>
</dbReference>
<evidence type="ECO:0000256" key="6">
    <source>
        <dbReference type="SAM" id="MobiDB-lite"/>
    </source>
</evidence>
<evidence type="ECO:0000256" key="5">
    <source>
        <dbReference type="ARBA" id="ARBA00023136"/>
    </source>
</evidence>
<feature type="transmembrane region" description="Helical" evidence="7">
    <location>
        <begin position="407"/>
        <end position="428"/>
    </location>
</feature>
<reference evidence="9" key="2">
    <citation type="submission" date="2014-01" db="EMBL/GenBank/DDBJ databases">
        <authorList>
            <consortium name="DOE Joint Genome Institute"/>
            <person name="Ohm R.A."/>
            <person name="Condon B.J."/>
            <person name="Leng Y."/>
            <person name="Wu D."/>
            <person name="Bushley K.E."/>
            <person name="Otillar R."/>
            <person name="Martin J."/>
            <person name="Schackwitz W."/>
            <person name="Grimwood J."/>
            <person name="MohdZainudin N."/>
            <person name="Xue C."/>
            <person name="Wang R."/>
            <person name="Manning V.A."/>
            <person name="Dhillon B."/>
            <person name="Tu Z.J."/>
            <person name="Steffenson B.J."/>
            <person name="Salamov A."/>
            <person name="Sun H."/>
            <person name="Lowry S."/>
            <person name="LaButti K."/>
            <person name="Han J."/>
            <person name="Copeland A."/>
            <person name="Lindquist E."/>
            <person name="Barry K."/>
            <person name="Schmutz J."/>
            <person name="Baker S."/>
            <person name="Ciuffetti L.M."/>
            <person name="Grigoriev I.V."/>
            <person name="Zhong S."/>
            <person name="Nordberg B.G."/>
            <person name="Cantor M.N."/>
            <person name="Hua S.X."/>
        </authorList>
    </citation>
    <scope>NUCLEOTIDE SEQUENCE</scope>
    <source>
        <strain evidence="9">FI3</strain>
    </source>
</reference>
<evidence type="ECO:0000256" key="1">
    <source>
        <dbReference type="ARBA" id="ARBA00004141"/>
    </source>
</evidence>
<dbReference type="AlphaFoldDB" id="W7F0D8"/>
<keyword evidence="3 7" id="KW-0812">Transmembrane</keyword>
<evidence type="ECO:0000256" key="2">
    <source>
        <dbReference type="ARBA" id="ARBA00022448"/>
    </source>
</evidence>
<gene>
    <name evidence="9" type="ORF">COCVIDRAFT_84547</name>
</gene>
<proteinExistence type="predicted"/>
<evidence type="ECO:0000313" key="9">
    <source>
        <dbReference type="EMBL" id="EUN32659.1"/>
    </source>
</evidence>
<dbReference type="HOGENOM" id="CLU_000960_28_2_1"/>
<evidence type="ECO:0000259" key="8">
    <source>
        <dbReference type="PROSITE" id="PS50850"/>
    </source>
</evidence>
<keyword evidence="2" id="KW-0813">Transport</keyword>
<dbReference type="SUPFAM" id="SSF103473">
    <property type="entry name" value="MFS general substrate transporter"/>
    <property type="match status" value="1"/>
</dbReference>
<feature type="transmembrane region" description="Helical" evidence="7">
    <location>
        <begin position="277"/>
        <end position="296"/>
    </location>
</feature>
<evidence type="ECO:0000256" key="4">
    <source>
        <dbReference type="ARBA" id="ARBA00022989"/>
    </source>
</evidence>